<feature type="signal peptide" evidence="6">
    <location>
        <begin position="1"/>
        <end position="19"/>
    </location>
</feature>
<dbReference type="InterPro" id="IPR052577">
    <property type="entry name" value="VWA7"/>
</dbReference>
<dbReference type="GeneID" id="111100854"/>
<dbReference type="SUPFAM" id="SSF53300">
    <property type="entry name" value="vWA-like"/>
    <property type="match status" value="1"/>
</dbReference>
<protein>
    <submittedName>
        <fullName evidence="10">Uncharacterized protein LOC111100854 isoform X1</fullName>
    </submittedName>
</protein>
<evidence type="ECO:0000256" key="3">
    <source>
        <dbReference type="ARBA" id="ARBA00022729"/>
    </source>
</evidence>
<keyword evidence="5" id="KW-1133">Transmembrane helix</keyword>
<dbReference type="InterPro" id="IPR056862">
    <property type="entry name" value="VWA7_N"/>
</dbReference>
<dbReference type="PANTHER" id="PTHR14905">
    <property type="entry name" value="NG37"/>
    <property type="match status" value="1"/>
</dbReference>
<reference evidence="9" key="1">
    <citation type="submission" date="2024-06" db="UniProtKB">
        <authorList>
            <consortium name="RefSeq"/>
        </authorList>
    </citation>
    <scope>NUCLEOTIDE SEQUENCE [LARGE SCALE GENOMIC DNA]</scope>
</reference>
<dbReference type="InterPro" id="IPR056861">
    <property type="entry name" value="HMCN1-like_VWA"/>
</dbReference>
<reference evidence="10" key="2">
    <citation type="submission" date="2025-08" db="UniProtKB">
        <authorList>
            <consortium name="RefSeq"/>
        </authorList>
    </citation>
    <scope>IDENTIFICATION</scope>
    <source>
        <tissue evidence="10">Whole sample</tissue>
    </source>
</reference>
<feature type="domain" description="Hemicentin-1-like von Willebrand factor A" evidence="7">
    <location>
        <begin position="317"/>
        <end position="501"/>
    </location>
</feature>
<evidence type="ECO:0000313" key="9">
    <source>
        <dbReference type="Proteomes" id="UP000694844"/>
    </source>
</evidence>
<comment type="subcellular location">
    <subcellularLocation>
        <location evidence="1">Secreted</location>
    </subcellularLocation>
</comment>
<proteinExistence type="predicted"/>
<dbReference type="Pfam" id="PF25106">
    <property type="entry name" value="VWA_4"/>
    <property type="match status" value="1"/>
</dbReference>
<dbReference type="InterPro" id="IPR036465">
    <property type="entry name" value="vWFA_dom_sf"/>
</dbReference>
<organism evidence="9 10">
    <name type="scientific">Crassostrea virginica</name>
    <name type="common">Eastern oyster</name>
    <dbReference type="NCBI Taxonomy" id="6565"/>
    <lineage>
        <taxon>Eukaryota</taxon>
        <taxon>Metazoa</taxon>
        <taxon>Spiralia</taxon>
        <taxon>Lophotrochozoa</taxon>
        <taxon>Mollusca</taxon>
        <taxon>Bivalvia</taxon>
        <taxon>Autobranchia</taxon>
        <taxon>Pteriomorphia</taxon>
        <taxon>Ostreida</taxon>
        <taxon>Ostreoidea</taxon>
        <taxon>Ostreidae</taxon>
        <taxon>Crassostrea</taxon>
    </lineage>
</organism>
<evidence type="ECO:0000259" key="7">
    <source>
        <dbReference type="Pfam" id="PF25106"/>
    </source>
</evidence>
<evidence type="ECO:0000256" key="6">
    <source>
        <dbReference type="SAM" id="SignalP"/>
    </source>
</evidence>
<evidence type="ECO:0000256" key="4">
    <source>
        <dbReference type="SAM" id="MobiDB-lite"/>
    </source>
</evidence>
<feature type="domain" description="VWA7 N-terminal" evidence="8">
    <location>
        <begin position="75"/>
        <end position="285"/>
    </location>
</feature>
<feature type="compositionally biased region" description="Basic and acidic residues" evidence="4">
    <location>
        <begin position="1078"/>
        <end position="1088"/>
    </location>
</feature>
<feature type="compositionally biased region" description="Polar residues" evidence="4">
    <location>
        <begin position="1089"/>
        <end position="1098"/>
    </location>
</feature>
<keyword evidence="3 6" id="KW-0732">Signal</keyword>
<keyword evidence="5" id="KW-0812">Transmembrane</keyword>
<name>A0A8B8ABZ2_CRAVI</name>
<dbReference type="CDD" id="cd00198">
    <property type="entry name" value="vWFA"/>
    <property type="match status" value="1"/>
</dbReference>
<keyword evidence="2" id="KW-0964">Secreted</keyword>
<dbReference type="KEGG" id="cvn:111100854"/>
<feature type="chain" id="PRO_5034893868" evidence="6">
    <location>
        <begin position="20"/>
        <end position="1171"/>
    </location>
</feature>
<dbReference type="Pfam" id="PF25107">
    <property type="entry name" value="VWA7_N"/>
    <property type="match status" value="1"/>
</dbReference>
<feature type="region of interest" description="Disordered" evidence="4">
    <location>
        <begin position="1063"/>
        <end position="1099"/>
    </location>
</feature>
<dbReference type="OrthoDB" id="6161097at2759"/>
<evidence type="ECO:0000256" key="5">
    <source>
        <dbReference type="SAM" id="Phobius"/>
    </source>
</evidence>
<evidence type="ECO:0000256" key="1">
    <source>
        <dbReference type="ARBA" id="ARBA00004613"/>
    </source>
</evidence>
<dbReference type="Gene3D" id="3.40.50.410">
    <property type="entry name" value="von Willebrand factor, type A domain"/>
    <property type="match status" value="1"/>
</dbReference>
<dbReference type="PANTHER" id="PTHR14905:SF21">
    <property type="entry name" value="VWFA DOMAIN-CONTAINING PROTEIN"/>
    <property type="match status" value="1"/>
</dbReference>
<sequence length="1171" mass="129626">MSFGWCILLFLYGSGSVSSFPAYDIVGERNTKSHSSITLEAIYKATATFLERAQLINDTELSLSLKISKFFGSDGDSLNTFIKTIREISNYMGNFKRDNENSSRNNVNGEQILMAHRVINILRYEVRELSSNLTIVRNNITLIREKIAHILYIVQEFYSNTNWIELHGSTIYEDFGQEGRLKEEMATSRENTCTNCGYVNGVEQCKNNTLGTKLTSGYKSGQDVSKPFKRGTDGKCSHGTPDDASRNIAATGGIYKGRSIQNEAPHSYLHQAAVEAAVKATEYYIIDQDRGLQQMMGSEVFRDVFSIRTRENIFKTSLTYVIDVTGSMGDDIEKVKTATAKIVKEAKDSEFVPNNYILVTFSDPANLTTGKSTSDPFTMLEWLKYIFVGGGGDCPEYAMTGLLKGIEMSNNNSNIYLLTDADAKDEHLKNQVLNGLMEKHLTPIFILTGQCSRRKREISRQYYISSLRSSGEQARYIREKRSSTSVFESIARETGGTVYEINVSEVEDIVEKEIKETFPSSNVYVTWIEIPSGFVNITNVSIPVDGYIETLKLTVNPVTSKSEVDLYYPNGTVVSFISKYEESELSGIVLALSIRNPEAGQWGLQKKGRVSWLVNVTAQSAVDFSIDVLEADVGGNSHQLTGNPIKGNRYIVVVDIQNFNANSSCTGVVLLDVSGNDVTEITVTRIPNIGIARYMGDFVPFNKSSFVEIRGTDDQGNVFKRTRSLPIMPVSVQLNIIPILGDLRLYETSNISFSLTNTGDSSVEFNIAISDGHVDISVQTGSLDSGEIYNGVVMVTPTSLQTQLLNFFVKLENYTGTIQSEKRRYSVSDTRTADCTIIEYPARCPQESLNTENCSVYNWTSSAEVSSSKIQESEIKVSSDEVILDYMNLTDANFSVGILISGHCCIQSVVLSITDKNGYFDQCDFVLSNQPLTVVVYPTKEIPTTVKEATTVTTTDEQVSSNYPTTDILLSETSTTDIFTTVTTKTDKQNQEDDSAAIGTALGFSFLGLILVLFMIILFCKIKGSSNYNLPVVLSKYRNLKEDGTNVLEVDVKLPKCQKPYSTDLGDEIDSSNTQGSELEKKMSEDKSIPTNSVNPDTSDIIPAANQNAAYCPENDEKNKNDVDQNSSTVSFNLDNIQQIDTKSAEEIGLEGIRHVDNNQVDGTVPAQQDN</sequence>
<feature type="transmembrane region" description="Helical" evidence="5">
    <location>
        <begin position="996"/>
        <end position="1020"/>
    </location>
</feature>
<dbReference type="AlphaFoldDB" id="A0A8B8ABZ2"/>
<evidence type="ECO:0000313" key="10">
    <source>
        <dbReference type="RefSeq" id="XP_022288680.1"/>
    </source>
</evidence>
<evidence type="ECO:0000259" key="8">
    <source>
        <dbReference type="Pfam" id="PF25107"/>
    </source>
</evidence>
<evidence type="ECO:0000256" key="2">
    <source>
        <dbReference type="ARBA" id="ARBA00022525"/>
    </source>
</evidence>
<keyword evidence="5" id="KW-0472">Membrane</keyword>
<keyword evidence="9" id="KW-1185">Reference proteome</keyword>
<accession>A0A8B8ABZ2</accession>
<dbReference type="Proteomes" id="UP000694844">
    <property type="component" value="Chromosome 1"/>
</dbReference>
<dbReference type="RefSeq" id="XP_022288680.1">
    <property type="nucleotide sequence ID" value="XM_022432972.1"/>
</dbReference>
<gene>
    <name evidence="10" type="primary">LOC111100854</name>
</gene>